<accession>A0A132BV06</accession>
<dbReference type="FunFam" id="1.10.287.950:FF:000001">
    <property type="entry name" value="Methyl-accepting chemotaxis sensory transducer"/>
    <property type="match status" value="1"/>
</dbReference>
<dbReference type="Gene3D" id="6.10.340.10">
    <property type="match status" value="1"/>
</dbReference>
<dbReference type="Pfam" id="PF00672">
    <property type="entry name" value="HAMP"/>
    <property type="match status" value="1"/>
</dbReference>
<dbReference type="PROSITE" id="PS50111">
    <property type="entry name" value="CHEMOTAXIS_TRANSDUC_2"/>
    <property type="match status" value="1"/>
</dbReference>
<dbReference type="CDD" id="cd11386">
    <property type="entry name" value="MCP_signal"/>
    <property type="match status" value="1"/>
</dbReference>
<evidence type="ECO:0000259" key="6">
    <source>
        <dbReference type="PROSITE" id="PS50111"/>
    </source>
</evidence>
<evidence type="ECO:0000256" key="1">
    <source>
        <dbReference type="ARBA" id="ARBA00004370"/>
    </source>
</evidence>
<dbReference type="GO" id="GO:0016020">
    <property type="term" value="C:membrane"/>
    <property type="evidence" value="ECO:0007669"/>
    <property type="project" value="UniProtKB-SubCell"/>
</dbReference>
<keyword evidence="2" id="KW-0145">Chemotaxis</keyword>
<gene>
    <name evidence="8" type="primary">tap_2</name>
    <name evidence="8" type="ORF">TRIHO_35840</name>
</gene>
<dbReference type="PATRIC" id="fig|1768241.3.peg.3741"/>
<dbReference type="AlphaFoldDB" id="A0A132BV06"/>
<evidence type="ECO:0000313" key="9">
    <source>
        <dbReference type="Proteomes" id="UP000068382"/>
    </source>
</evidence>
<evidence type="ECO:0000256" key="2">
    <source>
        <dbReference type="ARBA" id="ARBA00022500"/>
    </source>
</evidence>
<dbReference type="OrthoDB" id="354287at2"/>
<evidence type="ECO:0000256" key="5">
    <source>
        <dbReference type="SAM" id="MobiDB-lite"/>
    </source>
</evidence>
<dbReference type="PRINTS" id="PR00260">
    <property type="entry name" value="CHEMTRNSDUCR"/>
</dbReference>
<dbReference type="SMART" id="SM00283">
    <property type="entry name" value="MA"/>
    <property type="match status" value="1"/>
</dbReference>
<dbReference type="RefSeq" id="WP_068246882.1">
    <property type="nucleotide sequence ID" value="NZ_LPUY01000094.1"/>
</dbReference>
<dbReference type="SUPFAM" id="SSF158472">
    <property type="entry name" value="HAMP domain-like"/>
    <property type="match status" value="1"/>
</dbReference>
<protein>
    <submittedName>
        <fullName evidence="8">Methyl-accepting chemotaxis protein IV</fullName>
    </submittedName>
</protein>
<dbReference type="GO" id="GO:0007165">
    <property type="term" value="P:signal transduction"/>
    <property type="evidence" value="ECO:0007669"/>
    <property type="project" value="UniProtKB-KW"/>
</dbReference>
<dbReference type="Proteomes" id="UP000068382">
    <property type="component" value="Unassembled WGS sequence"/>
</dbReference>
<comment type="caution">
    <text evidence="8">The sequence shown here is derived from an EMBL/GenBank/DDBJ whole genome shotgun (WGS) entry which is preliminary data.</text>
</comment>
<comment type="subcellular location">
    <subcellularLocation>
        <location evidence="1">Membrane</location>
    </subcellularLocation>
</comment>
<dbReference type="PROSITE" id="PS50885">
    <property type="entry name" value="HAMP"/>
    <property type="match status" value="1"/>
</dbReference>
<dbReference type="PANTHER" id="PTHR43531">
    <property type="entry name" value="PROTEIN ICFG"/>
    <property type="match status" value="1"/>
</dbReference>
<proteinExistence type="inferred from homology"/>
<evidence type="ECO:0000313" key="8">
    <source>
        <dbReference type="EMBL" id="KUP91570.1"/>
    </source>
</evidence>
<dbReference type="InterPro" id="IPR003660">
    <property type="entry name" value="HAMP_dom"/>
</dbReference>
<organism evidence="8 9">
    <name type="scientific">Tritonibacter horizontis</name>
    <dbReference type="NCBI Taxonomy" id="1768241"/>
    <lineage>
        <taxon>Bacteria</taxon>
        <taxon>Pseudomonadati</taxon>
        <taxon>Pseudomonadota</taxon>
        <taxon>Alphaproteobacteria</taxon>
        <taxon>Rhodobacterales</taxon>
        <taxon>Paracoccaceae</taxon>
        <taxon>Tritonibacter</taxon>
    </lineage>
</organism>
<keyword evidence="4" id="KW-0807">Transducer</keyword>
<dbReference type="SUPFAM" id="SSF58104">
    <property type="entry name" value="Methyl-accepting chemotaxis protein (MCP) signaling domain"/>
    <property type="match status" value="1"/>
</dbReference>
<dbReference type="SMART" id="SM00304">
    <property type="entry name" value="HAMP"/>
    <property type="match status" value="1"/>
</dbReference>
<sequence length="794" mass="84992">MNSLSRLKIRYKLPIFLVCFALLASTVLVTVSTINYQRNAWLTVENQFDSIVTDRQATLTALLSSIRADVETLSAIPSIATAAQRISAAWSGVGENPGEAVREMYIAENPNGPSERFLMDRAGKTIPYNIHHAAFHPSFRKLLVAKGYSDAYLINVAGDVMYSVAKQDEYGTNLLSGPFEASNLATLFNQVMEADVGEIVFSDYATYPPGNKTSAAFVGSQIVASSGQVVGVFALQIPEQLVNQIVTQVSGVGETTDIFLVGADNTTRSRSRFEDGHAFLDTLPVLEQIEEAKAEGQSFRTDAIGVNGAHVVTLARDLSGTGVSWTLVVEKERDEVLAPVRHDRMMLIFTSLASAALMTLIGWFYARSFLKPIDGLCASMAAIGHGELDETVPAAARGDEFGDMGRTLVAMQRELKQARLLEDQGREMQAEQTIVVDTISKGLKHLSEGDLTYEIVEPFGEKHERLRLDFNGAVHKLKEVVLEVVETSSSIQSGATEISQASDDLSSRTESQAATLEETAAALDELTASVKSAADGARSVEDIVIQAKGEAEASDVVVQTAVDAMTKIETSSDKISQIISVINDISFQTNLLALNAGVEAARAGEAGRGFAVVASEVRGLAQRSSQAAAEIKTLITESSQHVGEGVDLVGKTGTALRSIVERVTHISSLVSEIAEGAAEQSVGLEEINTGMTQLDQVTQQNAAMVEEATAASHLLRSDSGKLASLVSHFQTGGNHRAPPQQAPVQREVSPPVAVQTVSTPSAHGDDDMEFEPQAPQAPVPMTEGSAARDLWQDF</sequence>
<dbReference type="GO" id="GO:0004888">
    <property type="term" value="F:transmembrane signaling receptor activity"/>
    <property type="evidence" value="ECO:0007669"/>
    <property type="project" value="InterPro"/>
</dbReference>
<dbReference type="Gene3D" id="1.10.287.950">
    <property type="entry name" value="Methyl-accepting chemotaxis protein"/>
    <property type="match status" value="1"/>
</dbReference>
<feature type="domain" description="HAMP" evidence="7">
    <location>
        <begin position="367"/>
        <end position="420"/>
    </location>
</feature>
<dbReference type="GO" id="GO:0006935">
    <property type="term" value="P:chemotaxis"/>
    <property type="evidence" value="ECO:0007669"/>
    <property type="project" value="UniProtKB-KW"/>
</dbReference>
<dbReference type="EMBL" id="LPUY01000094">
    <property type="protein sequence ID" value="KUP91570.1"/>
    <property type="molecule type" value="Genomic_DNA"/>
</dbReference>
<reference evidence="8 9" key="1">
    <citation type="submission" date="2015-12" db="EMBL/GenBank/DDBJ databases">
        <title>Genome sequence of the marine Rhodobacteraceae strain O3.65, Candidatus Tritonibacter horizontis.</title>
        <authorList>
            <person name="Poehlein A."/>
            <person name="Giebel H.A."/>
            <person name="Voget S."/>
            <person name="Brinkhoff T."/>
        </authorList>
    </citation>
    <scope>NUCLEOTIDE SEQUENCE [LARGE SCALE GENOMIC DNA]</scope>
    <source>
        <strain evidence="8 9">O3.65</strain>
    </source>
</reference>
<dbReference type="InterPro" id="IPR004090">
    <property type="entry name" value="Chemotax_Me-accpt_rcpt"/>
</dbReference>
<feature type="domain" description="Methyl-accepting transducer" evidence="6">
    <location>
        <begin position="487"/>
        <end position="716"/>
    </location>
</feature>
<dbReference type="PANTHER" id="PTHR43531:SF11">
    <property type="entry name" value="METHYL-ACCEPTING CHEMOTAXIS PROTEIN 3"/>
    <property type="match status" value="1"/>
</dbReference>
<evidence type="ECO:0000256" key="3">
    <source>
        <dbReference type="ARBA" id="ARBA00029447"/>
    </source>
</evidence>
<keyword evidence="9" id="KW-1185">Reference proteome</keyword>
<dbReference type="InterPro" id="IPR004089">
    <property type="entry name" value="MCPsignal_dom"/>
</dbReference>
<feature type="region of interest" description="Disordered" evidence="5">
    <location>
        <begin position="756"/>
        <end position="794"/>
    </location>
</feature>
<dbReference type="InterPro" id="IPR051310">
    <property type="entry name" value="MCP_chemotaxis"/>
</dbReference>
<dbReference type="Pfam" id="PF00015">
    <property type="entry name" value="MCPsignal"/>
    <property type="match status" value="1"/>
</dbReference>
<evidence type="ECO:0000256" key="4">
    <source>
        <dbReference type="PROSITE-ProRule" id="PRU00284"/>
    </source>
</evidence>
<name>A0A132BV06_9RHOB</name>
<evidence type="ECO:0000259" key="7">
    <source>
        <dbReference type="PROSITE" id="PS50885"/>
    </source>
</evidence>
<comment type="similarity">
    <text evidence="3">Belongs to the methyl-accepting chemotaxis (MCP) protein family.</text>
</comment>